<gene>
    <name evidence="4" type="ORF">OESDEN_08883</name>
</gene>
<dbReference type="Gene3D" id="2.10.25.10">
    <property type="entry name" value="Laminin"/>
    <property type="match status" value="1"/>
</dbReference>
<dbReference type="GO" id="GO:0004867">
    <property type="term" value="F:serine-type endopeptidase inhibitor activity"/>
    <property type="evidence" value="ECO:0007669"/>
    <property type="project" value="UniProtKB-KW"/>
</dbReference>
<accession>A0A0B1T547</accession>
<dbReference type="Pfam" id="PF01826">
    <property type="entry name" value="TIL"/>
    <property type="match status" value="1"/>
</dbReference>
<organism evidence="4 5">
    <name type="scientific">Oesophagostomum dentatum</name>
    <name type="common">Nodular worm</name>
    <dbReference type="NCBI Taxonomy" id="61180"/>
    <lineage>
        <taxon>Eukaryota</taxon>
        <taxon>Metazoa</taxon>
        <taxon>Ecdysozoa</taxon>
        <taxon>Nematoda</taxon>
        <taxon>Chromadorea</taxon>
        <taxon>Rhabditida</taxon>
        <taxon>Rhabditina</taxon>
        <taxon>Rhabditomorpha</taxon>
        <taxon>Strongyloidea</taxon>
        <taxon>Strongylidae</taxon>
        <taxon>Oesophagostomum</taxon>
    </lineage>
</organism>
<dbReference type="Proteomes" id="UP000053660">
    <property type="component" value="Unassembled WGS sequence"/>
</dbReference>
<dbReference type="EMBL" id="KN552218">
    <property type="protein sequence ID" value="KHJ91256.1"/>
    <property type="molecule type" value="Genomic_DNA"/>
</dbReference>
<feature type="compositionally biased region" description="Basic and acidic residues" evidence="2">
    <location>
        <begin position="36"/>
        <end position="46"/>
    </location>
</feature>
<protein>
    <submittedName>
        <fullName evidence="4">Trypsin Inhibitor like cysteine rich domain protein</fullName>
    </submittedName>
</protein>
<dbReference type="CDD" id="cd19941">
    <property type="entry name" value="TIL"/>
    <property type="match status" value="1"/>
</dbReference>
<evidence type="ECO:0000259" key="3">
    <source>
        <dbReference type="Pfam" id="PF01826"/>
    </source>
</evidence>
<proteinExistence type="predicted"/>
<feature type="domain" description="TIL" evidence="3">
    <location>
        <begin position="65"/>
        <end position="113"/>
    </location>
</feature>
<dbReference type="AlphaFoldDB" id="A0A0B1T547"/>
<keyword evidence="1" id="KW-0646">Protease inhibitor</keyword>
<evidence type="ECO:0000313" key="5">
    <source>
        <dbReference type="Proteomes" id="UP000053660"/>
    </source>
</evidence>
<sequence length="215" mass="23483">MYTEEIMQETVDEEGSACYKKTESSFEKAEAEEYKKAVSKGGREGSKNSGGRGKAGSEAVVKSKCGLNEEYKICGELCEGSCSSAELVCMKESGPPCVCKKGFFRNTKGKCVKDCSTEPCPVNMVRKSCAMPASCQEACESSLSSKVIKPPLKKPGTKKALPATKKPNQVSRKPKPKSTKKLYRRTSCKEAEIAYVEAESEQKEKVKTAWPSEEQ</sequence>
<name>A0A0B1T547_OESDE</name>
<dbReference type="InterPro" id="IPR002919">
    <property type="entry name" value="TIL_dom"/>
</dbReference>
<dbReference type="SUPFAM" id="SSF57567">
    <property type="entry name" value="Serine protease inhibitors"/>
    <property type="match status" value="1"/>
</dbReference>
<keyword evidence="1" id="KW-0722">Serine protease inhibitor</keyword>
<evidence type="ECO:0000313" key="4">
    <source>
        <dbReference type="EMBL" id="KHJ91256.1"/>
    </source>
</evidence>
<dbReference type="OrthoDB" id="671595at2759"/>
<dbReference type="InterPro" id="IPR036084">
    <property type="entry name" value="Ser_inhib-like_sf"/>
</dbReference>
<feature type="region of interest" description="Disordered" evidence="2">
    <location>
        <begin position="150"/>
        <end position="184"/>
    </location>
</feature>
<evidence type="ECO:0000256" key="1">
    <source>
        <dbReference type="ARBA" id="ARBA00022900"/>
    </source>
</evidence>
<evidence type="ECO:0000256" key="2">
    <source>
        <dbReference type="SAM" id="MobiDB-lite"/>
    </source>
</evidence>
<feature type="compositionally biased region" description="Basic residues" evidence="2">
    <location>
        <begin position="172"/>
        <end position="184"/>
    </location>
</feature>
<reference evidence="4 5" key="1">
    <citation type="submission" date="2014-03" db="EMBL/GenBank/DDBJ databases">
        <title>Draft genome of the hookworm Oesophagostomum dentatum.</title>
        <authorList>
            <person name="Mitreva M."/>
        </authorList>
    </citation>
    <scope>NUCLEOTIDE SEQUENCE [LARGE SCALE GENOMIC DNA]</scope>
    <source>
        <strain evidence="4 5">OD-Hann</strain>
    </source>
</reference>
<feature type="region of interest" description="Disordered" evidence="2">
    <location>
        <begin position="36"/>
        <end position="57"/>
    </location>
</feature>
<keyword evidence="5" id="KW-1185">Reference proteome</keyword>